<reference evidence="13 14" key="1">
    <citation type="journal article" date="2015" name="Biotechnol. Biofuels">
        <title>Enhanced degradation of softwood versus hardwood by the white-rot fungus Pycnoporus coccineus.</title>
        <authorList>
            <person name="Couturier M."/>
            <person name="Navarro D."/>
            <person name="Chevret D."/>
            <person name="Henrissat B."/>
            <person name="Piumi F."/>
            <person name="Ruiz-Duenas F.J."/>
            <person name="Martinez A.T."/>
            <person name="Grigoriev I.V."/>
            <person name="Riley R."/>
            <person name="Lipzen A."/>
            <person name="Berrin J.G."/>
            <person name="Master E.R."/>
            <person name="Rosso M.N."/>
        </authorList>
    </citation>
    <scope>NUCLEOTIDE SEQUENCE [LARGE SCALE GENOMIC DNA]</scope>
    <source>
        <strain evidence="13 14">BRFM310</strain>
    </source>
</reference>
<dbReference type="GO" id="GO:0005484">
    <property type="term" value="F:SNAP receptor activity"/>
    <property type="evidence" value="ECO:0007669"/>
    <property type="project" value="InterPro"/>
</dbReference>
<dbReference type="Pfam" id="PF03908">
    <property type="entry name" value="Sec20"/>
    <property type="match status" value="1"/>
</dbReference>
<name>A0A1Y2IK26_TRAC3</name>
<evidence type="ECO:0000256" key="11">
    <source>
        <dbReference type="SAM" id="Phobius"/>
    </source>
</evidence>
<evidence type="ECO:0000256" key="9">
    <source>
        <dbReference type="ARBA" id="ARBA00037934"/>
    </source>
</evidence>
<organism evidence="13 14">
    <name type="scientific">Trametes coccinea (strain BRFM310)</name>
    <name type="common">Pycnoporus coccineus</name>
    <dbReference type="NCBI Taxonomy" id="1353009"/>
    <lineage>
        <taxon>Eukaryota</taxon>
        <taxon>Fungi</taxon>
        <taxon>Dikarya</taxon>
        <taxon>Basidiomycota</taxon>
        <taxon>Agaricomycotina</taxon>
        <taxon>Agaricomycetes</taxon>
        <taxon>Polyporales</taxon>
        <taxon>Polyporaceae</taxon>
        <taxon>Trametes</taxon>
    </lineage>
</organism>
<evidence type="ECO:0000256" key="8">
    <source>
        <dbReference type="ARBA" id="ARBA00023136"/>
    </source>
</evidence>
<evidence type="ECO:0000256" key="4">
    <source>
        <dbReference type="ARBA" id="ARBA00022824"/>
    </source>
</evidence>
<evidence type="ECO:0000256" key="1">
    <source>
        <dbReference type="ARBA" id="ARBA00004163"/>
    </source>
</evidence>
<evidence type="ECO:0000313" key="13">
    <source>
        <dbReference type="EMBL" id="OSD01465.1"/>
    </source>
</evidence>
<evidence type="ECO:0000256" key="2">
    <source>
        <dbReference type="ARBA" id="ARBA00022448"/>
    </source>
</evidence>
<comment type="subcellular location">
    <subcellularLocation>
        <location evidence="1">Endoplasmic reticulum membrane</location>
        <topology evidence="1">Single-pass type IV membrane protein</topology>
    </subcellularLocation>
</comment>
<feature type="domain" description="Sec20 C-terminal" evidence="12">
    <location>
        <begin position="146"/>
        <end position="235"/>
    </location>
</feature>
<keyword evidence="5" id="KW-0931">ER-Golgi transport</keyword>
<evidence type="ECO:0000256" key="3">
    <source>
        <dbReference type="ARBA" id="ARBA00022692"/>
    </source>
</evidence>
<dbReference type="GO" id="GO:0006890">
    <property type="term" value="P:retrograde vesicle-mediated transport, Golgi to endoplasmic reticulum"/>
    <property type="evidence" value="ECO:0007669"/>
    <property type="project" value="InterPro"/>
</dbReference>
<dbReference type="GO" id="GO:0031201">
    <property type="term" value="C:SNARE complex"/>
    <property type="evidence" value="ECO:0007669"/>
    <property type="project" value="TreeGrafter"/>
</dbReference>
<dbReference type="STRING" id="1353009.A0A1Y2IK26"/>
<evidence type="ECO:0000256" key="10">
    <source>
        <dbReference type="SAM" id="MobiDB-lite"/>
    </source>
</evidence>
<dbReference type="PANTHER" id="PTHR12825">
    <property type="entry name" value="BNIP1-RELATED"/>
    <property type="match status" value="1"/>
</dbReference>
<accession>A0A1Y2IK26</accession>
<keyword evidence="3 11" id="KW-0812">Transmembrane</keyword>
<evidence type="ECO:0000313" key="14">
    <source>
        <dbReference type="Proteomes" id="UP000193067"/>
    </source>
</evidence>
<keyword evidence="4" id="KW-0256">Endoplasmic reticulum</keyword>
<feature type="region of interest" description="Disordered" evidence="10">
    <location>
        <begin position="307"/>
        <end position="355"/>
    </location>
</feature>
<dbReference type="Proteomes" id="UP000193067">
    <property type="component" value="Unassembled WGS sequence"/>
</dbReference>
<dbReference type="AlphaFoldDB" id="A0A1Y2IK26"/>
<dbReference type="PANTHER" id="PTHR12825:SF0">
    <property type="entry name" value="VESICLE TRANSPORT PROTEIN SEC20"/>
    <property type="match status" value="1"/>
</dbReference>
<keyword evidence="8 11" id="KW-0472">Membrane</keyword>
<protein>
    <submittedName>
        <fullName evidence="13">Sec20-domain-containing protein</fullName>
    </submittedName>
</protein>
<feature type="transmembrane region" description="Helical" evidence="11">
    <location>
        <begin position="210"/>
        <end position="231"/>
    </location>
</feature>
<keyword evidence="2" id="KW-0813">Transport</keyword>
<dbReference type="EMBL" id="KZ084111">
    <property type="protein sequence ID" value="OSD01465.1"/>
    <property type="molecule type" value="Genomic_DNA"/>
</dbReference>
<dbReference type="InterPro" id="IPR005606">
    <property type="entry name" value="Sec20"/>
</dbReference>
<dbReference type="GO" id="GO:0005789">
    <property type="term" value="C:endoplasmic reticulum membrane"/>
    <property type="evidence" value="ECO:0007669"/>
    <property type="project" value="UniProtKB-SubCell"/>
</dbReference>
<keyword evidence="14" id="KW-1185">Reference proteome</keyword>
<sequence>MPPLPSALDAETTNLITSLERRQKDIADFQIPRLRQCTGPLSLQQQYAAELRDDLDAFARQVETLDVAVDDQRTERARRELRQVVEEFKSTLTRLRKDMRAAALSSKRAIDAQQLSRKEELLRSSAVREKQSLNEKVTEDALMKANNDVTEALQRTLGLMQGELERSVLSTQLLESSTAALKSTSTTHDVLSSLMSTSKHLITALEKADWLDRALVLAGLLFFILVVLFILKQRIVDRGIRIALWWTRFVPDFGADEALLAMEKGETAGLSVSPTPTVTAVASTLVSTALAGASMVIASLASSASSVPSGEVDDTAPSESSPPITATSSVALVSSGTTSSEVAPSPTASPQHDEL</sequence>
<evidence type="ECO:0000256" key="6">
    <source>
        <dbReference type="ARBA" id="ARBA00022989"/>
    </source>
</evidence>
<evidence type="ECO:0000259" key="12">
    <source>
        <dbReference type="Pfam" id="PF03908"/>
    </source>
</evidence>
<keyword evidence="6 11" id="KW-1133">Transmembrane helix</keyword>
<dbReference type="OrthoDB" id="46868at2759"/>
<evidence type="ECO:0000256" key="5">
    <source>
        <dbReference type="ARBA" id="ARBA00022892"/>
    </source>
</evidence>
<comment type="similarity">
    <text evidence="9">Belongs to the SEC20 family.</text>
</comment>
<feature type="compositionally biased region" description="Polar residues" evidence="10">
    <location>
        <begin position="317"/>
        <end position="355"/>
    </location>
</feature>
<keyword evidence="7" id="KW-0175">Coiled coil</keyword>
<proteinExistence type="inferred from homology"/>
<gene>
    <name evidence="13" type="ORF">PYCCODRAFT_517634</name>
</gene>
<evidence type="ECO:0000256" key="7">
    <source>
        <dbReference type="ARBA" id="ARBA00023054"/>
    </source>
</evidence>
<dbReference type="InterPro" id="IPR056173">
    <property type="entry name" value="Sec20_C"/>
</dbReference>